<reference evidence="3 5" key="11">
    <citation type="journal article" date="2015" name="Genome Res.">
        <title>The Release 6 reference sequence of the Drosophila melanogaster genome.</title>
        <authorList>
            <person name="Hoskins R.A."/>
            <person name="Carlson J.W."/>
            <person name="Wan K.H."/>
            <person name="Park S."/>
            <person name="Mendez I."/>
            <person name="Galle S.E."/>
            <person name="Booth B.W."/>
            <person name="Pfeiffer B.D."/>
            <person name="George R.A."/>
            <person name="Svirskas R."/>
            <person name="Krzywinski M."/>
            <person name="Schein J."/>
            <person name="Accardo M.C."/>
            <person name="Damia E."/>
            <person name="Messina G."/>
            <person name="Mendez-Lago M."/>
            <person name="de Pablos B."/>
            <person name="Demakova O.V."/>
            <person name="Andreyeva E.N."/>
            <person name="Boldyreva L.V."/>
            <person name="Marra M."/>
            <person name="Carvalho A.B."/>
            <person name="Dimitri P."/>
            <person name="Villasante A."/>
            <person name="Zhimulev I.F."/>
            <person name="Rubin G.M."/>
            <person name="Karpen G.H."/>
            <person name="Celniker S.E."/>
        </authorList>
    </citation>
    <scope>NUCLEOTIDE SEQUENCE [LARGE SCALE GENOMIC DNA]</scope>
    <source>
        <strain evidence="5">Berkeley</strain>
    </source>
</reference>
<feature type="region of interest" description="Disordered" evidence="1">
    <location>
        <begin position="294"/>
        <end position="317"/>
    </location>
</feature>
<dbReference type="VEuPathDB" id="VectorBase:FBgn0029532"/>
<reference evidence="3 5" key="8">
    <citation type="journal article" date="2007" name="Science">
        <title>Sequence finishing and mapping of Drosophila melanogaster heterochromatin.</title>
        <authorList>
            <person name="Hoskins R.A."/>
            <person name="Carlson J.W."/>
            <person name="Kennedy C."/>
            <person name="Acevedo D."/>
            <person name="Evans-Holm M."/>
            <person name="Frise E."/>
            <person name="Wan K.H."/>
            <person name="Park S."/>
            <person name="Mendez-Lago M."/>
            <person name="Rossi F."/>
            <person name="Villasante A."/>
            <person name="Dimitri P."/>
            <person name="Karpen G.H."/>
            <person name="Celniker S.E."/>
        </authorList>
    </citation>
    <scope>NUCLEOTIDE SEQUENCE [LARGE SCALE GENOMIC DNA]</scope>
    <source>
        <strain evidence="5">Berkeley</strain>
    </source>
</reference>
<name>Q9W5D7_DROME</name>
<dbReference type="EMBL" id="AE014298">
    <property type="protein sequence ID" value="AAF45543.2"/>
    <property type="molecule type" value="Genomic_DNA"/>
</dbReference>
<dbReference type="GeneID" id="31019"/>
<gene>
    <name evidence="3" type="primary">Dmel\CG13361</name>
    <name evidence="3 4" type="ORF">CG13361</name>
    <name evidence="3" type="ORF">Dmel_CG13361</name>
</gene>
<organism evidence="3 5">
    <name type="scientific">Drosophila melanogaster</name>
    <name type="common">Fruit fly</name>
    <dbReference type="NCBI Taxonomy" id="7227"/>
    <lineage>
        <taxon>Eukaryota</taxon>
        <taxon>Metazoa</taxon>
        <taxon>Ecdysozoa</taxon>
        <taxon>Arthropoda</taxon>
        <taxon>Hexapoda</taxon>
        <taxon>Insecta</taxon>
        <taxon>Pterygota</taxon>
        <taxon>Neoptera</taxon>
        <taxon>Endopterygota</taxon>
        <taxon>Diptera</taxon>
        <taxon>Brachycera</taxon>
        <taxon>Muscomorpha</taxon>
        <taxon>Ephydroidea</taxon>
        <taxon>Drosophilidae</taxon>
        <taxon>Drosophila</taxon>
        <taxon>Sophophora</taxon>
    </lineage>
</organism>
<dbReference type="IntAct" id="Q9W5D7">
    <property type="interactions" value="2"/>
</dbReference>
<reference evidence="3 5" key="4">
    <citation type="journal article" date="2002" name="Genome Biol.">
        <title>The transposable elements of the Drosophila melanogaster euchromatin: a genomics perspective.</title>
        <authorList>
            <person name="Kaminker J.S."/>
            <person name="Bergman C.M."/>
            <person name="Kronmiller B."/>
            <person name="Carlson J."/>
            <person name="Svirskas R."/>
            <person name="Patel S."/>
            <person name="Frise E."/>
            <person name="Wheeler D.A."/>
            <person name="Lewis S.E."/>
            <person name="Rubin G.M."/>
            <person name="Ashburner M."/>
            <person name="Celniker S.E."/>
        </authorList>
    </citation>
    <scope>NUCLEOTIDE SEQUENCE [LARGE SCALE GENOMIC DNA]</scope>
    <source>
        <strain evidence="5">Berkeley</strain>
    </source>
</reference>
<reference evidence="3 5" key="1">
    <citation type="journal article" date="2000" name="Science">
        <title>The genome sequence of Drosophila melanogaster.</title>
        <authorList>
            <person name="Adams M.D."/>
            <person name="Celniker S.E."/>
            <person name="Holt R.A."/>
            <person name="Evans C.A."/>
            <person name="Gocayne J.D."/>
            <person name="Amanatides P.G."/>
            <person name="Scherer S.E."/>
            <person name="Li P.W."/>
            <person name="Hoskins R.A."/>
            <person name="Galle R.F."/>
            <person name="George R.A."/>
            <person name="Lewis S.E."/>
            <person name="Richards S."/>
            <person name="Ashburner M."/>
            <person name="Henderson S.N."/>
            <person name="Sutton G.G."/>
            <person name="Wortman J.R."/>
            <person name="Yandell M.D."/>
            <person name="Zhang Q."/>
            <person name="Chen L.X."/>
            <person name="Brandon R.C."/>
            <person name="Rogers Y.H."/>
            <person name="Blazej R.G."/>
            <person name="Champe M."/>
            <person name="Pfeiffer B.D."/>
            <person name="Wan K.H."/>
            <person name="Doyle C."/>
            <person name="Baxter E.G."/>
            <person name="Helt G."/>
            <person name="Nelson C.R."/>
            <person name="Gabor G.L."/>
            <person name="Abril J.F."/>
            <person name="Agbayani A."/>
            <person name="An H.J."/>
            <person name="Andrews-Pfannkoch C."/>
            <person name="Baldwin D."/>
            <person name="Ballew R.M."/>
            <person name="Basu A."/>
            <person name="Baxendale J."/>
            <person name="Bayraktaroglu L."/>
            <person name="Beasley E.M."/>
            <person name="Beeson K.Y."/>
            <person name="Benos P.V."/>
            <person name="Berman B.P."/>
            <person name="Bhandari D."/>
            <person name="Bolshakov S."/>
            <person name="Borkova D."/>
            <person name="Botchan M.R."/>
            <person name="Bouck J."/>
            <person name="Brokstein P."/>
            <person name="Brottier P."/>
            <person name="Burtis K.C."/>
            <person name="Busam D.A."/>
            <person name="Butler H."/>
            <person name="Cadieu E."/>
            <person name="Center A."/>
            <person name="Chandra I."/>
            <person name="Cherry J.M."/>
            <person name="Cawley S."/>
            <person name="Dahlke C."/>
            <person name="Davenport L.B."/>
            <person name="Davies P."/>
            <person name="de Pablos B."/>
            <person name="Delcher A."/>
            <person name="Deng Z."/>
            <person name="Mays A.D."/>
            <person name="Dew I."/>
            <person name="Dietz S.M."/>
            <person name="Dodson K."/>
            <person name="Doup L.E."/>
            <person name="Downes M."/>
            <person name="Dugan-Rocha S."/>
            <person name="Dunkov B.C."/>
            <person name="Dunn P."/>
            <person name="Durbin K.J."/>
            <person name="Evangelista C.C."/>
            <person name="Ferraz C."/>
            <person name="Ferriera S."/>
            <person name="Fleischmann W."/>
            <person name="Fosler C."/>
            <person name="Gabrielian A.E."/>
            <person name="Garg N.S."/>
            <person name="Gelbart W.M."/>
            <person name="Glasser K."/>
            <person name="Glodek A."/>
            <person name="Gong F."/>
            <person name="Gorrell J.H."/>
            <person name="Gu Z."/>
            <person name="Guan P."/>
            <person name="Harris M."/>
            <person name="Harris N.L."/>
            <person name="Harvey D."/>
            <person name="Heiman T.J."/>
            <person name="Hernandez J.R."/>
            <person name="Houck J."/>
            <person name="Hostin D."/>
            <person name="Houston K.A."/>
            <person name="Howland T.J."/>
            <person name="Wei M.H."/>
            <person name="Ibegwam C."/>
            <person name="Jalali M."/>
            <person name="Kalush F."/>
            <person name="Karpen G.H."/>
            <person name="Ke Z."/>
            <person name="Kennison J.A."/>
            <person name="Ketchum K.A."/>
            <person name="Kimmel B.E."/>
            <person name="Kodira C.D."/>
            <person name="Kraft C."/>
            <person name="Kravitz S."/>
            <person name="Kulp D."/>
            <person name="Lai Z."/>
            <person name="Lasko P."/>
            <person name="Lei Y."/>
            <person name="Levitsky A.A."/>
            <person name="Li J."/>
            <person name="Li Z."/>
            <person name="Liang Y."/>
            <person name="Lin X."/>
            <person name="Liu X."/>
            <person name="Mattei B."/>
            <person name="McIntosh T.C."/>
            <person name="McLeod M.P."/>
            <person name="McPherson D."/>
            <person name="Merkulov G."/>
            <person name="Milshina N.V."/>
            <person name="Mobarry C."/>
            <person name="Morris J."/>
            <person name="Moshrefi A."/>
            <person name="Mount S.M."/>
            <person name="Moy M."/>
            <person name="Murphy B."/>
            <person name="Murphy L."/>
            <person name="Muzny D.M."/>
            <person name="Nelson D.L."/>
            <person name="Nelson D.R."/>
            <person name="Nelson K.A."/>
            <person name="Nixon K."/>
            <person name="Nusskern D.R."/>
            <person name="Pacleb J.M."/>
            <person name="Palazzolo M."/>
            <person name="Pittman G.S."/>
            <person name="Pan S."/>
            <person name="Pollard J."/>
            <person name="Puri V."/>
            <person name="Reese M.G."/>
            <person name="Reinert K."/>
            <person name="Remington K."/>
            <person name="Saunders R.D."/>
            <person name="Scheeler F."/>
            <person name="Shen H."/>
            <person name="Shue B.C."/>
            <person name="Siden-Kiamos I."/>
            <person name="Simpson M."/>
            <person name="Skupski M.P."/>
            <person name="Smith T."/>
            <person name="Spier E."/>
            <person name="Spradling A.C."/>
            <person name="Stapleton M."/>
            <person name="Strong R."/>
            <person name="Sun E."/>
            <person name="Svirskas R."/>
            <person name="Tector C."/>
            <person name="Turner R."/>
            <person name="Venter E."/>
            <person name="Wang A.H."/>
            <person name="Wang X."/>
            <person name="Wang Z.Y."/>
            <person name="Wassarman D.A."/>
            <person name="Weinstock G.M."/>
            <person name="Weissenbach J."/>
            <person name="Williams S.M."/>
            <person name="WoodageT"/>
            <person name="Worley K.C."/>
            <person name="Wu D."/>
            <person name="Yang S."/>
            <person name="Yao Q.A."/>
            <person name="Ye J."/>
            <person name="Yeh R.F."/>
            <person name="Zaveri J.S."/>
            <person name="Zhan M."/>
            <person name="Zhang G."/>
            <person name="Zhao Q."/>
            <person name="Zheng L."/>
            <person name="Zheng X.H."/>
            <person name="Zhong F.N."/>
            <person name="Zhong W."/>
            <person name="Zhou X."/>
            <person name="Zhu S."/>
            <person name="Zhu X."/>
            <person name="Smith H.O."/>
            <person name="Gibbs R.A."/>
            <person name="Myers E.W."/>
            <person name="Rubin G.M."/>
            <person name="Venter J.C."/>
        </authorList>
    </citation>
    <scope>NUCLEOTIDE SEQUENCE [LARGE SCALE GENOMIC DNA]</scope>
    <source>
        <strain evidence="5">Berkeley</strain>
    </source>
</reference>
<feature type="region of interest" description="Disordered" evidence="1">
    <location>
        <begin position="83"/>
        <end position="102"/>
    </location>
</feature>
<dbReference type="Proteomes" id="UP000000803">
    <property type="component" value="Chromosome X"/>
</dbReference>
<dbReference type="FlyBase" id="FBgn0029532">
    <property type="gene designation" value="CG13361"/>
</dbReference>
<accession>Q9W5D7</accession>
<dbReference type="OMA" id="YFAFPVY"/>
<dbReference type="AGR" id="FB:FBgn0029532"/>
<evidence type="ECO:0000256" key="1">
    <source>
        <dbReference type="SAM" id="MobiDB-lite"/>
    </source>
</evidence>
<dbReference type="PaxDb" id="7227-FBpp0070144"/>
<dbReference type="UCSC" id="CG13361-RA">
    <property type="organism name" value="d. melanogaster"/>
</dbReference>
<dbReference type="InParanoid" id="Q9W5D7"/>
<dbReference type="KEGG" id="dme:Dmel_CG13361"/>
<evidence type="ECO:0000313" key="3">
    <source>
        <dbReference type="EMBL" id="AAF45543.2"/>
    </source>
</evidence>
<reference evidence="3 5" key="3">
    <citation type="journal article" date="2002" name="Genome Biol.">
        <title>Annotation of the Drosophila melanogaster euchromatic genome: a systematic review.</title>
        <authorList>
            <person name="Misra S."/>
            <person name="Crosby M.A."/>
            <person name="Mungall C.J."/>
            <person name="Matthews B.B."/>
            <person name="Campbell K.S."/>
            <person name="Hradecky P."/>
            <person name="Huang Y."/>
            <person name="Kaminker J.S."/>
            <person name="Millburn G.H."/>
            <person name="Prochnik S.E."/>
            <person name="Smith C.D."/>
            <person name="Tupy J.L."/>
            <person name="Whitfied E.J."/>
            <person name="Bayraktaroglu L."/>
            <person name="Berman B.P."/>
            <person name="Bettencourt B.R."/>
            <person name="Celniker S.E."/>
            <person name="de Grey A.D."/>
            <person name="Drysdale R.A."/>
            <person name="Harris N.L."/>
            <person name="Richter J."/>
            <person name="Russo S."/>
            <person name="Schroeder A.J."/>
            <person name="Shu S.Q."/>
            <person name="Stapleton M."/>
            <person name="Yamada C."/>
            <person name="Ashburner M."/>
            <person name="Gelbart W.M."/>
            <person name="Rubin G.M."/>
            <person name="Lewis S.E."/>
        </authorList>
    </citation>
    <scope>GENOME REANNOTATION</scope>
    <source>
        <strain evidence="5">Berkeley</strain>
    </source>
</reference>
<reference evidence="3 5" key="10">
    <citation type="journal article" date="2015" name="G3 (Bethesda)">
        <title>Gene Model Annotations for Drosophila melanogaster: The Rule-Benders.</title>
        <authorList>
            <consortium name="FlyBase Consortium"/>
            <person name="Crosby M.A."/>
            <person name="Gramates L.S."/>
            <person name="Dos Santos G."/>
            <person name="Matthews B.B."/>
            <person name="St Pierre S.E."/>
            <person name="Zhou P."/>
            <person name="Schroeder A.J."/>
            <person name="Falls K."/>
            <person name="Emmert D.B."/>
            <person name="Russo S.M."/>
            <person name="Gelbart W.M."/>
            <person name="null"/>
        </authorList>
    </citation>
    <scope>NUCLEOTIDE SEQUENCE [LARGE SCALE GENOMIC DNA]</scope>
    <source>
        <strain evidence="5">Berkeley</strain>
    </source>
</reference>
<sequence length="478" mass="55213">MEVPWIIVSLWTRAVWGQLPHYLADEHRPLWILEDGLAKRHRQNRPEADYETTTRIPAALMVRRQGRGGGQEAESGSITFLVRHDDRDAPSAPPPKQPSLPKRRFMMPHRLQLPHRYVQPVQKTRSHRRGERRQLPVFDNGPGENSLQLGMGNYPVFVYNGTRGELILNTMLSRRRYPMQEPVPGQVLYPPSTPMFRPKPIVERFRFPGQREIMNLTLIPFYAQEAINDPALTSTSTQAPTTSTTPMTSPYETQLPRIEGMLTLGKRKRKKAKQYEAFHSPQEVMQWQTVLRRSTGHNDNHRHHSSEEVEPDEQKELGDLSDGVEEELDEQDWLTAHEAETEVELPPEPTETSTASSSEPFQIVYIDESLERPAVDTLSPTTPPTPLRQSSRYALKKKYYAFPVYTLGKLLQPQTQNPSKNLLEKSDRSARSSLEREPSTWFILNSRYKGPYHRSHGTDNQTKYYTSKYIENGFRPRR</sequence>
<feature type="compositionally biased region" description="Low complexity" evidence="1">
    <location>
        <begin position="350"/>
        <end position="360"/>
    </location>
</feature>
<reference evidence="3 5" key="6">
    <citation type="journal article" date="2005" name="PLoS Comput. Biol.">
        <title>Combined evidence annotation of transposable elements in genome sequences.</title>
        <authorList>
            <person name="Quesneville H."/>
            <person name="Bergman C.M."/>
            <person name="Andrieu O."/>
            <person name="Autard D."/>
            <person name="Nouaud D."/>
            <person name="Ashburner M."/>
            <person name="Anxolabehere D."/>
        </authorList>
    </citation>
    <scope>NUCLEOTIDE SEQUENCE [LARGE SCALE GENOMIC DNA]</scope>
    <source>
        <strain evidence="5">Berkeley</strain>
    </source>
</reference>
<reference evidence="3 5" key="2">
    <citation type="journal article" date="2002" name="Genome Biol.">
        <title>Finishing a whole-genome shotgun: release 3 of the Drosophila melanogaster euchromatic genome sequence.</title>
        <authorList>
            <person name="Celniker S.E."/>
            <person name="Wheeler D.A."/>
            <person name="Kronmiller B."/>
            <person name="Carlson J.W."/>
            <person name="Halpern A."/>
            <person name="Patel S."/>
            <person name="Adams M."/>
            <person name="Champe M."/>
            <person name="Dugan S.P."/>
            <person name="Frise E."/>
            <person name="Hodgson A."/>
            <person name="George R.A."/>
            <person name="Hoskins R.A."/>
            <person name="Laverty T."/>
            <person name="Muzny D.M."/>
            <person name="Nelson C.R."/>
            <person name="Pacleb J.M."/>
            <person name="Park S."/>
            <person name="Pfeiffer B.D."/>
            <person name="Richards S."/>
            <person name="Sodergren E.J."/>
            <person name="Svirskas R."/>
            <person name="Tabor P.E."/>
            <person name="Wan K."/>
            <person name="Stapleton M."/>
            <person name="Sutton G.G."/>
            <person name="Venter C."/>
            <person name="Weinstock G."/>
            <person name="Scherer S.E."/>
            <person name="Myers E.W."/>
            <person name="Gibbs R.A."/>
            <person name="Rubin G.M."/>
        </authorList>
    </citation>
    <scope>NUCLEOTIDE SEQUENCE [LARGE SCALE GENOMIC DNA]</scope>
    <source>
        <strain evidence="5">Berkeley</strain>
    </source>
</reference>
<dbReference type="RefSeq" id="NP_569855.2">
    <property type="nucleotide sequence ID" value="NM_130499.2"/>
</dbReference>
<dbReference type="PhylomeDB" id="Q9W5D7"/>
<dbReference type="HOGENOM" id="CLU_045185_0_0_1"/>
<keyword evidence="2" id="KW-0732">Signal</keyword>
<evidence type="ECO:0000313" key="5">
    <source>
        <dbReference type="Proteomes" id="UP000000803"/>
    </source>
</evidence>
<dbReference type="OrthoDB" id="8059424at2759"/>
<evidence type="ECO:0000256" key="2">
    <source>
        <dbReference type="SAM" id="SignalP"/>
    </source>
</evidence>
<protein>
    <submittedName>
        <fullName evidence="3">Uncharacterized protein</fullName>
    </submittedName>
</protein>
<reference evidence="3 5" key="9">
    <citation type="journal article" date="2015" name="G3 (Bethesda)">
        <title>Gene Model Annotations for Drosophila melanogaster: Impact of High-Throughput Data.</title>
        <authorList>
            <consortium name="FlyBase Consortium"/>
            <person name="Matthews B.B."/>
            <person name="Dos Santos G."/>
            <person name="Crosby M.A."/>
            <person name="Emmert D.B."/>
            <person name="St Pierre S.E."/>
            <person name="Gramates L.S."/>
            <person name="Zhou P."/>
            <person name="Schroeder A.J."/>
            <person name="Falls K."/>
            <person name="Strelets V."/>
            <person name="Russo S.M."/>
            <person name="Gelbart W.M."/>
            <person name="null"/>
        </authorList>
    </citation>
    <scope>NUCLEOTIDE SEQUENCE [LARGE SCALE GENOMIC DNA]</scope>
    <source>
        <strain evidence="5">Berkeley</strain>
    </source>
</reference>
<reference evidence="3 5" key="5">
    <citation type="journal article" date="2002" name="Genome Biol.">
        <title>Heterochromatic sequences in a Drosophila whole-genome shotgun assembly.</title>
        <authorList>
            <person name="Hoskins R.A."/>
            <person name="Smith C.D."/>
            <person name="Carlson J.W."/>
            <person name="Carvalho A.B."/>
            <person name="Halpern A."/>
            <person name="Kaminker J.S."/>
            <person name="Kennedy C."/>
            <person name="Mungall C.J."/>
            <person name="Sullivan B.A."/>
            <person name="Sutton G.G."/>
            <person name="Yasuhara J.C."/>
            <person name="Wakimoto B.T."/>
            <person name="Myers E.W."/>
            <person name="Celniker S.E."/>
            <person name="Rubin G.M."/>
            <person name="Karpen G.H."/>
        </authorList>
    </citation>
    <scope>NUCLEOTIDE SEQUENCE [LARGE SCALE GENOMIC DNA]</scope>
    <source>
        <strain evidence="5">Berkeley</strain>
    </source>
</reference>
<feature type="region of interest" description="Disordered" evidence="1">
    <location>
        <begin position="339"/>
        <end position="360"/>
    </location>
</feature>
<dbReference type="ExpressionAtlas" id="Q9W5D7">
    <property type="expression patterns" value="baseline and differential"/>
</dbReference>
<dbReference type="AlphaFoldDB" id="Q9W5D7"/>
<reference evidence="3 5" key="7">
    <citation type="journal article" date="2007" name="Science">
        <title>The Release 5.1 annotation of Drosophila melanogaster heterochromatin.</title>
        <authorList>
            <person name="Smith C.D."/>
            <person name="Shu S."/>
            <person name="Mungall C.J."/>
            <person name="Karpen G.H."/>
        </authorList>
    </citation>
    <scope>NUCLEOTIDE SEQUENCE [LARGE SCALE GENOMIC DNA]</scope>
    <source>
        <strain evidence="5">Berkeley</strain>
    </source>
</reference>
<feature type="signal peptide" evidence="2">
    <location>
        <begin position="1"/>
        <end position="17"/>
    </location>
</feature>
<dbReference type="BioGRID-ORCS" id="31019">
    <property type="hits" value="0 hits in 1 CRISPR screen"/>
</dbReference>
<feature type="region of interest" description="Disordered" evidence="1">
    <location>
        <begin position="120"/>
        <end position="143"/>
    </location>
</feature>
<keyword evidence="5" id="KW-1185">Reference proteome</keyword>
<feature type="chain" id="PRO_5004338549" evidence="2">
    <location>
        <begin position="18"/>
        <end position="478"/>
    </location>
</feature>
<proteinExistence type="predicted"/>
<dbReference type="eggNOG" id="ENOG502T8T8">
    <property type="taxonomic scope" value="Eukaryota"/>
</dbReference>
<evidence type="ECO:0000313" key="4">
    <source>
        <dbReference type="FlyBase" id="FBgn0029532"/>
    </source>
</evidence>